<evidence type="ECO:0000256" key="4">
    <source>
        <dbReference type="ARBA" id="ARBA00022475"/>
    </source>
</evidence>
<dbReference type="InterPro" id="IPR050398">
    <property type="entry name" value="HssS/ArlS-like"/>
</dbReference>
<evidence type="ECO:0000313" key="17">
    <source>
        <dbReference type="Proteomes" id="UP000253919"/>
    </source>
</evidence>
<dbReference type="InterPro" id="IPR036097">
    <property type="entry name" value="HisK_dim/P_sf"/>
</dbReference>
<keyword evidence="13 14" id="KW-0472">Membrane</keyword>
<keyword evidence="17" id="KW-1185">Reference proteome</keyword>
<dbReference type="EC" id="2.7.13.3" evidence="3"/>
<keyword evidence="4" id="KW-1003">Cell membrane</keyword>
<evidence type="ECO:0000256" key="3">
    <source>
        <dbReference type="ARBA" id="ARBA00012438"/>
    </source>
</evidence>
<dbReference type="GO" id="GO:0005886">
    <property type="term" value="C:plasma membrane"/>
    <property type="evidence" value="ECO:0007669"/>
    <property type="project" value="UniProtKB-SubCell"/>
</dbReference>
<comment type="subcellular location">
    <subcellularLocation>
        <location evidence="2">Cell membrane</location>
        <topology evidence="2">Multi-pass membrane protein</topology>
    </subcellularLocation>
</comment>
<dbReference type="PANTHER" id="PTHR45528">
    <property type="entry name" value="SENSOR HISTIDINE KINASE CPXA"/>
    <property type="match status" value="1"/>
</dbReference>
<keyword evidence="5" id="KW-0597">Phosphoprotein</keyword>
<keyword evidence="9 16" id="KW-0418">Kinase</keyword>
<evidence type="ECO:0000256" key="12">
    <source>
        <dbReference type="ARBA" id="ARBA00023012"/>
    </source>
</evidence>
<dbReference type="Gene3D" id="3.30.565.10">
    <property type="entry name" value="Histidine kinase-like ATPase, C-terminal domain"/>
    <property type="match status" value="1"/>
</dbReference>
<comment type="caution">
    <text evidence="16">The sequence shown here is derived from an EMBL/GenBank/DDBJ whole genome shotgun (WGS) entry which is preliminary data.</text>
</comment>
<evidence type="ECO:0000256" key="10">
    <source>
        <dbReference type="ARBA" id="ARBA00022840"/>
    </source>
</evidence>
<keyword evidence="11 14" id="KW-1133">Transmembrane helix</keyword>
<evidence type="ECO:0000256" key="5">
    <source>
        <dbReference type="ARBA" id="ARBA00022553"/>
    </source>
</evidence>
<dbReference type="OrthoDB" id="1522504at2"/>
<dbReference type="SUPFAM" id="SSF55874">
    <property type="entry name" value="ATPase domain of HSP90 chaperone/DNA topoisomerase II/histidine kinase"/>
    <property type="match status" value="1"/>
</dbReference>
<proteinExistence type="predicted"/>
<evidence type="ECO:0000256" key="14">
    <source>
        <dbReference type="SAM" id="Phobius"/>
    </source>
</evidence>
<dbReference type="EMBL" id="QASA01000001">
    <property type="protein sequence ID" value="RDC65891.1"/>
    <property type="molecule type" value="Genomic_DNA"/>
</dbReference>
<keyword evidence="7 14" id="KW-0812">Transmembrane</keyword>
<dbReference type="InterPro" id="IPR003661">
    <property type="entry name" value="HisK_dim/P_dom"/>
</dbReference>
<feature type="transmembrane region" description="Helical" evidence="14">
    <location>
        <begin position="129"/>
        <end position="152"/>
    </location>
</feature>
<dbReference type="Gene3D" id="1.10.287.130">
    <property type="match status" value="1"/>
</dbReference>
<dbReference type="Pfam" id="PF02518">
    <property type="entry name" value="HATPase_c"/>
    <property type="match status" value="1"/>
</dbReference>
<dbReference type="InterPro" id="IPR005467">
    <property type="entry name" value="His_kinase_dom"/>
</dbReference>
<dbReference type="InterPro" id="IPR003594">
    <property type="entry name" value="HATPase_dom"/>
</dbReference>
<evidence type="ECO:0000256" key="13">
    <source>
        <dbReference type="ARBA" id="ARBA00023136"/>
    </source>
</evidence>
<evidence type="ECO:0000256" key="6">
    <source>
        <dbReference type="ARBA" id="ARBA00022679"/>
    </source>
</evidence>
<feature type="domain" description="Histidine kinase" evidence="15">
    <location>
        <begin position="219"/>
        <end position="420"/>
    </location>
</feature>
<keyword evidence="12" id="KW-0902">Two-component regulatory system</keyword>
<reference evidence="16 17" key="1">
    <citation type="submission" date="2018-04" db="EMBL/GenBank/DDBJ databases">
        <title>Adhaeribacter sp. HMF7616 genome sequencing and assembly.</title>
        <authorList>
            <person name="Kang H."/>
            <person name="Kang J."/>
            <person name="Cha I."/>
            <person name="Kim H."/>
            <person name="Joh K."/>
        </authorList>
    </citation>
    <scope>NUCLEOTIDE SEQUENCE [LARGE SCALE GENOMIC DNA]</scope>
    <source>
        <strain evidence="16 17">HMF7616</strain>
    </source>
</reference>
<dbReference type="SMART" id="SM00387">
    <property type="entry name" value="HATPase_c"/>
    <property type="match status" value="1"/>
</dbReference>
<evidence type="ECO:0000256" key="1">
    <source>
        <dbReference type="ARBA" id="ARBA00000085"/>
    </source>
</evidence>
<accession>A0A369QLT7</accession>
<comment type="catalytic activity">
    <reaction evidence="1">
        <text>ATP + protein L-histidine = ADP + protein N-phospho-L-histidine.</text>
        <dbReference type="EC" id="2.7.13.3"/>
    </reaction>
</comment>
<gene>
    <name evidence="16" type="ORF">AHMF7616_04522</name>
</gene>
<dbReference type="AlphaFoldDB" id="A0A369QLT7"/>
<dbReference type="Pfam" id="PF00512">
    <property type="entry name" value="HisKA"/>
    <property type="match status" value="1"/>
</dbReference>
<organism evidence="16 17">
    <name type="scientific">Adhaeribacter pallidiroseus</name>
    <dbReference type="NCBI Taxonomy" id="2072847"/>
    <lineage>
        <taxon>Bacteria</taxon>
        <taxon>Pseudomonadati</taxon>
        <taxon>Bacteroidota</taxon>
        <taxon>Cytophagia</taxon>
        <taxon>Cytophagales</taxon>
        <taxon>Hymenobacteraceae</taxon>
        <taxon>Adhaeribacter</taxon>
    </lineage>
</organism>
<dbReference type="PANTHER" id="PTHR45528:SF1">
    <property type="entry name" value="SENSOR HISTIDINE KINASE CPXA"/>
    <property type="match status" value="1"/>
</dbReference>
<dbReference type="Proteomes" id="UP000253919">
    <property type="component" value="Unassembled WGS sequence"/>
</dbReference>
<keyword evidence="10" id="KW-0067">ATP-binding</keyword>
<evidence type="ECO:0000256" key="7">
    <source>
        <dbReference type="ARBA" id="ARBA00022692"/>
    </source>
</evidence>
<evidence type="ECO:0000256" key="9">
    <source>
        <dbReference type="ARBA" id="ARBA00022777"/>
    </source>
</evidence>
<evidence type="ECO:0000259" key="15">
    <source>
        <dbReference type="PROSITE" id="PS50109"/>
    </source>
</evidence>
<keyword evidence="6 16" id="KW-0808">Transferase</keyword>
<sequence>MRLITKTTLLYLLITALVIASSGLVLYNITNNFIEKRIRDYFLHKEERLTGYLSDPNVNLEGINSYKSQRVILRPDLKITQLTNYDRDTILFNEMEGERQPFRARTLDKVVNGKMYRISMYMALKESQLLLGGIITSLFYVFLVLLALMLLLNYLASRYLWQPFNYTLEQIKHYSLNRGTSLAEVRTTTKEFKELNNLFAQMTSRIEQDFRNMKEFTENISHEIQTPLAIIKAKVEMLQKSEKLTSEQAKTAGAIYRATSHLSKLSRTLGLISKIENQEFTKHERLDLCSFLEPLLFNFKELAELKQVKVNFKATEEAYITIDPYLLDVLLSNLVKNALSHNYEKGEITICLQQQQLTICNTGAPLDFPECEIFDRFRRNGQNSSSLGLGLAIVQKICTLNNLDISYRYQEPLHCFILKF</sequence>
<evidence type="ECO:0000256" key="2">
    <source>
        <dbReference type="ARBA" id="ARBA00004651"/>
    </source>
</evidence>
<dbReference type="InterPro" id="IPR036890">
    <property type="entry name" value="HATPase_C_sf"/>
</dbReference>
<dbReference type="SMART" id="SM00388">
    <property type="entry name" value="HisKA"/>
    <property type="match status" value="1"/>
</dbReference>
<dbReference type="GO" id="GO:0005524">
    <property type="term" value="F:ATP binding"/>
    <property type="evidence" value="ECO:0007669"/>
    <property type="project" value="UniProtKB-KW"/>
</dbReference>
<evidence type="ECO:0000256" key="8">
    <source>
        <dbReference type="ARBA" id="ARBA00022741"/>
    </source>
</evidence>
<feature type="transmembrane region" description="Helical" evidence="14">
    <location>
        <begin position="9"/>
        <end position="29"/>
    </location>
</feature>
<name>A0A369QLT7_9BACT</name>
<evidence type="ECO:0000256" key="11">
    <source>
        <dbReference type="ARBA" id="ARBA00022989"/>
    </source>
</evidence>
<dbReference type="PROSITE" id="PS50109">
    <property type="entry name" value="HIS_KIN"/>
    <property type="match status" value="1"/>
</dbReference>
<dbReference type="GO" id="GO:0000155">
    <property type="term" value="F:phosphorelay sensor kinase activity"/>
    <property type="evidence" value="ECO:0007669"/>
    <property type="project" value="InterPro"/>
</dbReference>
<dbReference type="CDD" id="cd00082">
    <property type="entry name" value="HisKA"/>
    <property type="match status" value="1"/>
</dbReference>
<evidence type="ECO:0000313" key="16">
    <source>
        <dbReference type="EMBL" id="RDC65891.1"/>
    </source>
</evidence>
<dbReference type="SUPFAM" id="SSF47384">
    <property type="entry name" value="Homodimeric domain of signal transducing histidine kinase"/>
    <property type="match status" value="1"/>
</dbReference>
<dbReference type="RefSeq" id="WP_115374835.1">
    <property type="nucleotide sequence ID" value="NZ_QASA01000001.1"/>
</dbReference>
<keyword evidence="8" id="KW-0547">Nucleotide-binding</keyword>
<protein>
    <recommendedName>
        <fullName evidence="3">histidine kinase</fullName>
        <ecNumber evidence="3">2.7.13.3</ecNumber>
    </recommendedName>
</protein>